<feature type="transmembrane region" description="Helical" evidence="6">
    <location>
        <begin position="845"/>
        <end position="867"/>
    </location>
</feature>
<feature type="transmembrane region" description="Helical" evidence="6">
    <location>
        <begin position="790"/>
        <end position="815"/>
    </location>
</feature>
<comment type="caution">
    <text evidence="8">The sequence shown here is derived from an EMBL/GenBank/DDBJ whole genome shotgun (WGS) entry which is preliminary data.</text>
</comment>
<feature type="domain" description="ABC3 transporter permease C-terminal" evidence="7">
    <location>
        <begin position="799"/>
        <end position="909"/>
    </location>
</feature>
<feature type="transmembrane region" description="Helical" evidence="6">
    <location>
        <begin position="887"/>
        <end position="909"/>
    </location>
</feature>
<keyword evidence="5 6" id="KW-0472">Membrane</keyword>
<keyword evidence="2" id="KW-1003">Cell membrane</keyword>
<feature type="transmembrane region" description="Helical" evidence="6">
    <location>
        <begin position="502"/>
        <end position="523"/>
    </location>
</feature>
<dbReference type="EMBL" id="BJWH01000006">
    <property type="protein sequence ID" value="GEL98065.1"/>
    <property type="molecule type" value="Genomic_DNA"/>
</dbReference>
<feature type="transmembrane region" description="Helical" evidence="6">
    <location>
        <begin position="467"/>
        <end position="487"/>
    </location>
</feature>
<keyword evidence="4 6" id="KW-1133">Transmembrane helix</keyword>
<evidence type="ECO:0000259" key="7">
    <source>
        <dbReference type="Pfam" id="PF02687"/>
    </source>
</evidence>
<evidence type="ECO:0000256" key="4">
    <source>
        <dbReference type="ARBA" id="ARBA00022989"/>
    </source>
</evidence>
<protein>
    <recommendedName>
        <fullName evidence="7">ABC3 transporter permease C-terminal domain-containing protein</fullName>
    </recommendedName>
</protein>
<dbReference type="InterPro" id="IPR003838">
    <property type="entry name" value="ABC3_permease_C"/>
</dbReference>
<feature type="transmembrane region" description="Helical" evidence="6">
    <location>
        <begin position="386"/>
        <end position="413"/>
    </location>
</feature>
<sequence length="928" mass="93820">MTMTTLRTRTASGWRATTGDAVLVARRRSRQDAGLLVLAAVVLAVTVLIALAVPRIVLRTADAGVQGAVRDAGPAADVVAVLGGPGVGAVDAAGRPARVDNASTLVANAARDMATSLPEPVQAVTAPVVTSVQGAPLTARLGDEFVGTRIVHLGTPTSDDPIVRWVTGIEPRMTPVLPAGSTEPRAVEVGVSTAAAEQLGIQVGTRLPLTGPTRGDAVAVVTGLYEPVDPMSPVWSSFADLREPQPAPAVAALVGRAGLLTSDASLADALQVSTSVSMTFRFPVVATDLRATDTRAVAQAVTQVIALPGPLTGSDGRTPSVGSDLDTVLRAADARLLAGTAQTSVLLVGLAAVGALTLVLAARLLVVRRETFLLAERARGASVASVGLRALVESVPIVALATVVGAAGAWLIVPDPRGTWAVAAAIVLVAATAPAIAAAVVVAGAWTGRRLPANRADRERVLGRRRVRRLTAELALVAIAAAALVSARGRGLVQTATGGVDLLLAATPVLLAGAATVLLARVLPPLLRGLSGLAARQRSLVPVVATARAGRTAGTRVPLLTLTIAIALVVFCGTTAVTVASGQVTAAEIVVGAEVRIDGELDPAVVAGLRDAPGVTAVAGATVLSERTFGRSSGVKAQVMLVDSADLAQILTAHDRAVDPGLTSLGSAQDDSVPALISPSLRSTAELIAPAVMGAEDFVPLSVIGSADNPPVLPTRSSTLSTAKGVVVVDREVFASVSGDEMPATTTWVDGPGAVAAVRDAGVAESPGTTVTERADWLSTWRASPLNAGLLALLVATGIVLAGYAALGLVLTVVATSRERGRTLSALRTLGLDARTARAMTFGELAPLALAAVLAGTTIGIAVPWVLMGALGLDLLTGHPAATSLEVTWVPIVGATAVVLGALAVAVWVESAVRRRDRLGDVLRVGER</sequence>
<evidence type="ECO:0000256" key="5">
    <source>
        <dbReference type="ARBA" id="ARBA00023136"/>
    </source>
</evidence>
<comment type="subcellular location">
    <subcellularLocation>
        <location evidence="1">Cell membrane</location>
        <topology evidence="1">Multi-pass membrane protein</topology>
    </subcellularLocation>
</comment>
<evidence type="ECO:0000313" key="9">
    <source>
        <dbReference type="Proteomes" id="UP000321049"/>
    </source>
</evidence>
<gene>
    <name evidence="8" type="ORF">CTE05_16120</name>
</gene>
<evidence type="ECO:0000313" key="8">
    <source>
        <dbReference type="EMBL" id="GEL98065.1"/>
    </source>
</evidence>
<dbReference type="RefSeq" id="WP_146845609.1">
    <property type="nucleotide sequence ID" value="NZ_BJWH01000006.1"/>
</dbReference>
<keyword evidence="3 6" id="KW-0812">Transmembrane</keyword>
<feature type="transmembrane region" description="Helical" evidence="6">
    <location>
        <begin position="557"/>
        <end position="580"/>
    </location>
</feature>
<feature type="transmembrane region" description="Helical" evidence="6">
    <location>
        <begin position="419"/>
        <end position="446"/>
    </location>
</feature>
<evidence type="ECO:0000256" key="2">
    <source>
        <dbReference type="ARBA" id="ARBA00022475"/>
    </source>
</evidence>
<proteinExistence type="predicted"/>
<accession>A0A511JJI5</accession>
<keyword evidence="9" id="KW-1185">Reference proteome</keyword>
<evidence type="ECO:0000256" key="1">
    <source>
        <dbReference type="ARBA" id="ARBA00004651"/>
    </source>
</evidence>
<dbReference type="AlphaFoldDB" id="A0A511JJI5"/>
<evidence type="ECO:0000256" key="3">
    <source>
        <dbReference type="ARBA" id="ARBA00022692"/>
    </source>
</evidence>
<evidence type="ECO:0000256" key="6">
    <source>
        <dbReference type="SAM" id="Phobius"/>
    </source>
</evidence>
<dbReference type="GO" id="GO:0005886">
    <property type="term" value="C:plasma membrane"/>
    <property type="evidence" value="ECO:0007669"/>
    <property type="project" value="UniProtKB-SubCell"/>
</dbReference>
<name>A0A511JJI5_9CELL</name>
<dbReference type="Proteomes" id="UP000321049">
    <property type="component" value="Unassembled WGS sequence"/>
</dbReference>
<organism evidence="8 9">
    <name type="scientific">Cellulomonas terrae</name>
    <dbReference type="NCBI Taxonomy" id="311234"/>
    <lineage>
        <taxon>Bacteria</taxon>
        <taxon>Bacillati</taxon>
        <taxon>Actinomycetota</taxon>
        <taxon>Actinomycetes</taxon>
        <taxon>Micrococcales</taxon>
        <taxon>Cellulomonadaceae</taxon>
        <taxon>Cellulomonas</taxon>
    </lineage>
</organism>
<feature type="transmembrane region" description="Helical" evidence="6">
    <location>
        <begin position="345"/>
        <end position="366"/>
    </location>
</feature>
<reference evidence="8 9" key="1">
    <citation type="submission" date="2019-07" db="EMBL/GenBank/DDBJ databases">
        <title>Whole genome shotgun sequence of Cellulomonas terrae NBRC 100819.</title>
        <authorList>
            <person name="Hosoyama A."/>
            <person name="Uohara A."/>
            <person name="Ohji S."/>
            <person name="Ichikawa N."/>
        </authorList>
    </citation>
    <scope>NUCLEOTIDE SEQUENCE [LARGE SCALE GENOMIC DNA]</scope>
    <source>
        <strain evidence="8 9">NBRC 100819</strain>
    </source>
</reference>
<dbReference type="OrthoDB" id="4812738at2"/>
<dbReference type="Pfam" id="PF02687">
    <property type="entry name" value="FtsX"/>
    <property type="match status" value="1"/>
</dbReference>
<feature type="transmembrane region" description="Helical" evidence="6">
    <location>
        <begin position="33"/>
        <end position="53"/>
    </location>
</feature>